<evidence type="ECO:0000259" key="5">
    <source>
        <dbReference type="SMART" id="SM00382"/>
    </source>
</evidence>
<dbReference type="InterPro" id="IPR027417">
    <property type="entry name" value="P-loop_NTPase"/>
</dbReference>
<evidence type="ECO:0000256" key="3">
    <source>
        <dbReference type="ARBA" id="ARBA00022840"/>
    </source>
</evidence>
<dbReference type="GO" id="GO:0003723">
    <property type="term" value="F:RNA binding"/>
    <property type="evidence" value="ECO:0007669"/>
    <property type="project" value="TreeGrafter"/>
</dbReference>
<dbReference type="PANTHER" id="PTHR23077:SF171">
    <property type="entry name" value="NUCLEAR VALOSIN-CONTAINING PROTEIN-LIKE"/>
    <property type="match status" value="1"/>
</dbReference>
<feature type="domain" description="AAA+ ATPase" evidence="5">
    <location>
        <begin position="295"/>
        <end position="434"/>
    </location>
</feature>
<feature type="region of interest" description="Disordered" evidence="4">
    <location>
        <begin position="85"/>
        <end position="171"/>
    </location>
</feature>
<dbReference type="FunFam" id="1.10.8.60:FF:000081">
    <property type="entry name" value="AAA family ATPase/60S ribosome export protein"/>
    <property type="match status" value="1"/>
</dbReference>
<sequence>MRNRGGSQPCGGDPRLKQRVKQYLSSSQCGQYVDIGILAADLQKTYSTEYGRRKRNAFRIQVEKVFGIISNELKADELEALEDEHSAKKTRLRGQENDSESCMDSSDTDTDLPHSNHMNTSLLNLYRKGNPDSLPASPKNVQTTTDTGSKVVTSGLNTAPPPTPSETRISEGGWFIDKKPSRKEENFFIDLCAEEESDSVKQIAENAKDLSFLETARKKPRSKRYKRRKREFQDVDEEIESVLRKQKIKQNGVELRTSSVKFEDVGGNDEILKEICKMLIHIRHPEVYSHLGAVPPQGFLLHGPPGCGKTLLAQAIAGELELPILKVAATEIVSGVSGESEQKLRELFDQAVANAPCLLFIDEIDAITPKREVASKDMERRIVAQLLTCMDDLNNLATASRVLVIGATNRPDSLDPALRRAGRFDREICLGIPDEAAREKILKTLCRKLRLRESFDFGHLAHLTPGYVGADLMALCREAAMCAVNRVLVPLGGEICEAMRNEERSQDMETSLAGLIKKDTKQADLPTKDDLQRLLQLLKEPHPLGDSQLEKLSIEPNDFMVALSSVQPSAKREGFVTVPDVTWADIGALEDIREELTMAILAPVRNPEQFQALGLMAPAGVLLAGPPGCGKTLLAKAVANESGLNFISVKGPELLNMYVGESERAVRQVFQRARNSAPCVIFFDEIDALCPRRSDRESGASVRVVNQLLTEMDGLESRRQVFIMAATNRPASVHSKSQVDNPGPQKYRENVSFQSLFIRLGIAELQLFGERVVQKS</sequence>
<dbReference type="Gene3D" id="3.40.50.300">
    <property type="entry name" value="P-loop containing nucleotide triphosphate hydrolases"/>
    <property type="match status" value="2"/>
</dbReference>
<dbReference type="OrthoDB" id="2187at2759"/>
<dbReference type="GO" id="GO:0042254">
    <property type="term" value="P:ribosome biogenesis"/>
    <property type="evidence" value="ECO:0007669"/>
    <property type="project" value="TreeGrafter"/>
</dbReference>
<gene>
    <name evidence="6" type="ORF">JRQ81_004691</name>
</gene>
<dbReference type="Pfam" id="PF16725">
    <property type="entry name" value="Nucleolin_bd"/>
    <property type="match status" value="1"/>
</dbReference>
<dbReference type="InterPro" id="IPR050168">
    <property type="entry name" value="AAA_ATPase_domain"/>
</dbReference>
<accession>A0A9Q0Y271</accession>
<dbReference type="InterPro" id="IPR003960">
    <property type="entry name" value="ATPase_AAA_CS"/>
</dbReference>
<dbReference type="EMBL" id="JAPFRF010000002">
    <property type="protein sequence ID" value="KAJ7341030.1"/>
    <property type="molecule type" value="Genomic_DNA"/>
</dbReference>
<dbReference type="InterPro" id="IPR031996">
    <property type="entry name" value="NVL2_nucleolin-bd"/>
</dbReference>
<keyword evidence="7" id="KW-1185">Reference proteome</keyword>
<dbReference type="InterPro" id="IPR003959">
    <property type="entry name" value="ATPase_AAA_core"/>
</dbReference>
<comment type="caution">
    <text evidence="6">The sequence shown here is derived from an EMBL/GenBank/DDBJ whole genome shotgun (WGS) entry which is preliminary data.</text>
</comment>
<dbReference type="SMART" id="SM00382">
    <property type="entry name" value="AAA"/>
    <property type="match status" value="2"/>
</dbReference>
<dbReference type="GO" id="GO:0016887">
    <property type="term" value="F:ATP hydrolysis activity"/>
    <property type="evidence" value="ECO:0007669"/>
    <property type="project" value="InterPro"/>
</dbReference>
<dbReference type="PROSITE" id="PS00674">
    <property type="entry name" value="AAA"/>
    <property type="match status" value="1"/>
</dbReference>
<dbReference type="CDD" id="cd19518">
    <property type="entry name" value="RecA-like_NVL_r1-like"/>
    <property type="match status" value="1"/>
</dbReference>
<evidence type="ECO:0000313" key="6">
    <source>
        <dbReference type="EMBL" id="KAJ7341030.1"/>
    </source>
</evidence>
<proteinExistence type="inferred from homology"/>
<dbReference type="FunFam" id="3.40.50.300:FF:000149">
    <property type="entry name" value="Nuclear valosin-containing protein-like"/>
    <property type="match status" value="1"/>
</dbReference>
<feature type="compositionally biased region" description="Acidic residues" evidence="4">
    <location>
        <begin position="97"/>
        <end position="110"/>
    </location>
</feature>
<evidence type="ECO:0000256" key="1">
    <source>
        <dbReference type="ARBA" id="ARBA00006914"/>
    </source>
</evidence>
<evidence type="ECO:0000313" key="7">
    <source>
        <dbReference type="Proteomes" id="UP001142489"/>
    </source>
</evidence>
<dbReference type="PANTHER" id="PTHR23077">
    <property type="entry name" value="AAA-FAMILY ATPASE"/>
    <property type="match status" value="1"/>
</dbReference>
<dbReference type="FunFam" id="3.40.50.300:FF:000600">
    <property type="entry name" value="Nuclear valosin-containing protein-like"/>
    <property type="match status" value="1"/>
</dbReference>
<dbReference type="FunFam" id="1.10.10.2010:FF:000001">
    <property type="entry name" value="Nuclear valosin-containing protein-like"/>
    <property type="match status" value="1"/>
</dbReference>
<evidence type="ECO:0000256" key="2">
    <source>
        <dbReference type="ARBA" id="ARBA00022741"/>
    </source>
</evidence>
<dbReference type="GO" id="GO:1990275">
    <property type="term" value="F:preribosome binding"/>
    <property type="evidence" value="ECO:0007669"/>
    <property type="project" value="TreeGrafter"/>
</dbReference>
<dbReference type="AlphaFoldDB" id="A0A9Q0Y271"/>
<organism evidence="6 7">
    <name type="scientific">Phrynocephalus forsythii</name>
    <dbReference type="NCBI Taxonomy" id="171643"/>
    <lineage>
        <taxon>Eukaryota</taxon>
        <taxon>Metazoa</taxon>
        <taxon>Chordata</taxon>
        <taxon>Craniata</taxon>
        <taxon>Vertebrata</taxon>
        <taxon>Euteleostomi</taxon>
        <taxon>Lepidosauria</taxon>
        <taxon>Squamata</taxon>
        <taxon>Bifurcata</taxon>
        <taxon>Unidentata</taxon>
        <taxon>Episquamata</taxon>
        <taxon>Toxicofera</taxon>
        <taxon>Iguania</taxon>
        <taxon>Acrodonta</taxon>
        <taxon>Agamidae</taxon>
        <taxon>Agaminae</taxon>
        <taxon>Phrynocephalus</taxon>
    </lineage>
</organism>
<dbReference type="Pfam" id="PF00004">
    <property type="entry name" value="AAA"/>
    <property type="match status" value="2"/>
</dbReference>
<keyword evidence="2" id="KW-0547">Nucleotide-binding</keyword>
<evidence type="ECO:0000256" key="4">
    <source>
        <dbReference type="SAM" id="MobiDB-lite"/>
    </source>
</evidence>
<dbReference type="GO" id="GO:0005524">
    <property type="term" value="F:ATP binding"/>
    <property type="evidence" value="ECO:0007669"/>
    <property type="project" value="UniProtKB-KW"/>
</dbReference>
<comment type="similarity">
    <text evidence="1">Belongs to the AAA ATPase family.</text>
</comment>
<dbReference type="InterPro" id="IPR041569">
    <property type="entry name" value="AAA_lid_3"/>
</dbReference>
<protein>
    <recommendedName>
        <fullName evidence="5">AAA+ ATPase domain-containing protein</fullName>
    </recommendedName>
</protein>
<dbReference type="Proteomes" id="UP001142489">
    <property type="component" value="Unassembled WGS sequence"/>
</dbReference>
<reference evidence="6" key="1">
    <citation type="journal article" date="2023" name="DNA Res.">
        <title>Chromosome-level genome assembly of Phrynocephalus forsythii using third-generation DNA sequencing and Hi-C analysis.</title>
        <authorList>
            <person name="Qi Y."/>
            <person name="Zhao W."/>
            <person name="Zhao Y."/>
            <person name="Niu C."/>
            <person name="Cao S."/>
            <person name="Zhang Y."/>
        </authorList>
    </citation>
    <scope>NUCLEOTIDE SEQUENCE</scope>
    <source>
        <tissue evidence="6">Muscle</tissue>
    </source>
</reference>
<dbReference type="Gene3D" id="1.10.8.60">
    <property type="match status" value="1"/>
</dbReference>
<dbReference type="Gene3D" id="1.10.10.2010">
    <property type="match status" value="1"/>
</dbReference>
<dbReference type="Pfam" id="PF17862">
    <property type="entry name" value="AAA_lid_3"/>
    <property type="match status" value="1"/>
</dbReference>
<dbReference type="InterPro" id="IPR003593">
    <property type="entry name" value="AAA+_ATPase"/>
</dbReference>
<dbReference type="SUPFAM" id="SSF52540">
    <property type="entry name" value="P-loop containing nucleoside triphosphate hydrolases"/>
    <property type="match status" value="2"/>
</dbReference>
<name>A0A9Q0Y271_9SAUR</name>
<feature type="domain" description="AAA+ ATPase" evidence="5">
    <location>
        <begin position="617"/>
        <end position="773"/>
    </location>
</feature>
<feature type="compositionally biased region" description="Polar residues" evidence="4">
    <location>
        <begin position="139"/>
        <end position="157"/>
    </location>
</feature>
<keyword evidence="3" id="KW-0067">ATP-binding</keyword>
<dbReference type="InterPro" id="IPR038100">
    <property type="entry name" value="NLV2_N_sf"/>
</dbReference>
<dbReference type="GO" id="GO:0005634">
    <property type="term" value="C:nucleus"/>
    <property type="evidence" value="ECO:0007669"/>
    <property type="project" value="TreeGrafter"/>
</dbReference>